<evidence type="ECO:0000259" key="1">
    <source>
        <dbReference type="Pfam" id="PF08281"/>
    </source>
</evidence>
<evidence type="ECO:0000313" key="3">
    <source>
        <dbReference type="Proteomes" id="UP000199095"/>
    </source>
</evidence>
<dbReference type="GO" id="GO:0006352">
    <property type="term" value="P:DNA-templated transcription initiation"/>
    <property type="evidence" value="ECO:0007669"/>
    <property type="project" value="InterPro"/>
</dbReference>
<dbReference type="InterPro" id="IPR013324">
    <property type="entry name" value="RNA_pol_sigma_r3/r4-like"/>
</dbReference>
<dbReference type="InterPro" id="IPR013249">
    <property type="entry name" value="RNA_pol_sigma70_r4_t2"/>
</dbReference>
<sequence>MKNQILELKEMLKTLPAKQKHAILLADFHDLSYKESASIMEVSLSHFKILLFRGRQTLRQQKERNEAPHE</sequence>
<dbReference type="SUPFAM" id="SSF88659">
    <property type="entry name" value="Sigma3 and sigma4 domains of RNA polymerase sigma factors"/>
    <property type="match status" value="1"/>
</dbReference>
<proteinExistence type="predicted"/>
<dbReference type="STRING" id="237682.SAMN05421676_102185"/>
<reference evidence="3" key="1">
    <citation type="submission" date="2016-10" db="EMBL/GenBank/DDBJ databases">
        <authorList>
            <person name="Varghese N."/>
            <person name="Submissions S."/>
        </authorList>
    </citation>
    <scope>NUCLEOTIDE SEQUENCE [LARGE SCALE GENOMIC DNA]</scope>
    <source>
        <strain evidence="3">CGMCC 1.3566</strain>
    </source>
</reference>
<gene>
    <name evidence="2" type="ORF">SAMN05421676_102185</name>
</gene>
<organism evidence="2 3">
    <name type="scientific">Salinibacillus kushneri</name>
    <dbReference type="NCBI Taxonomy" id="237682"/>
    <lineage>
        <taxon>Bacteria</taxon>
        <taxon>Bacillati</taxon>
        <taxon>Bacillota</taxon>
        <taxon>Bacilli</taxon>
        <taxon>Bacillales</taxon>
        <taxon>Bacillaceae</taxon>
        <taxon>Salinibacillus</taxon>
    </lineage>
</organism>
<dbReference type="CDD" id="cd06171">
    <property type="entry name" value="Sigma70_r4"/>
    <property type="match status" value="1"/>
</dbReference>
<evidence type="ECO:0000313" key="2">
    <source>
        <dbReference type="EMBL" id="SES94766.1"/>
    </source>
</evidence>
<dbReference type="AlphaFoldDB" id="A0A1I0AK81"/>
<dbReference type="RefSeq" id="WP_245732697.1">
    <property type="nucleotide sequence ID" value="NZ_FOHJ01000002.1"/>
</dbReference>
<accession>A0A1I0AK81</accession>
<dbReference type="InterPro" id="IPR036388">
    <property type="entry name" value="WH-like_DNA-bd_sf"/>
</dbReference>
<dbReference type="Pfam" id="PF08281">
    <property type="entry name" value="Sigma70_r4_2"/>
    <property type="match status" value="1"/>
</dbReference>
<feature type="domain" description="RNA polymerase sigma factor 70 region 4 type 2" evidence="1">
    <location>
        <begin position="6"/>
        <end position="58"/>
    </location>
</feature>
<dbReference type="EMBL" id="FOHJ01000002">
    <property type="protein sequence ID" value="SES94766.1"/>
    <property type="molecule type" value="Genomic_DNA"/>
</dbReference>
<protein>
    <submittedName>
        <fullName evidence="2">RNA polymerase sigma-70 factor, ECF subfamily</fullName>
    </submittedName>
</protein>
<dbReference type="Gene3D" id="1.10.10.10">
    <property type="entry name" value="Winged helix-like DNA-binding domain superfamily/Winged helix DNA-binding domain"/>
    <property type="match status" value="1"/>
</dbReference>
<dbReference type="GO" id="GO:0003677">
    <property type="term" value="F:DNA binding"/>
    <property type="evidence" value="ECO:0007669"/>
    <property type="project" value="InterPro"/>
</dbReference>
<dbReference type="Proteomes" id="UP000199095">
    <property type="component" value="Unassembled WGS sequence"/>
</dbReference>
<keyword evidence="3" id="KW-1185">Reference proteome</keyword>
<name>A0A1I0AK81_9BACI</name>
<dbReference type="GO" id="GO:0016987">
    <property type="term" value="F:sigma factor activity"/>
    <property type="evidence" value="ECO:0007669"/>
    <property type="project" value="InterPro"/>
</dbReference>